<dbReference type="AlphaFoldDB" id="A0AAE3AN93"/>
<gene>
    <name evidence="2" type="ORF">LKD32_08000</name>
</gene>
<reference evidence="2" key="1">
    <citation type="submission" date="2021-10" db="EMBL/GenBank/DDBJ databases">
        <title>Anaerobic single-cell dispensing facilitates the cultivation of human gut bacteria.</title>
        <authorList>
            <person name="Afrizal A."/>
        </authorList>
    </citation>
    <scope>NUCLEOTIDE SEQUENCE</scope>
    <source>
        <strain evidence="2">CLA-AA-H274</strain>
    </source>
</reference>
<dbReference type="Gene3D" id="3.40.190.10">
    <property type="entry name" value="Periplasmic binding protein-like II"/>
    <property type="match status" value="1"/>
</dbReference>
<dbReference type="InterPro" id="IPR050490">
    <property type="entry name" value="Bact_solute-bd_prot1"/>
</dbReference>
<accession>A0AAE3AN93</accession>
<sequence>MRECIRMQSSKRTQSRTQIPRRKQQGKRFGRRIFCVLTLLVIGVTLTSCGGEAEVAPKEKTRLVLWHYWDIPAMRQKLTQLADEYNASQDEVIIDLEYVPDEDFRKTLALAGENRELPDLILADCSDIQYFERISPLVDLSNVVDWDEYLDQAVELCEGKDGTMIGFPLGLNCLTLYYNKGILQRSGVKPPETFEEFLSVAKTMTSGQIYGCGFAGLISEETTYSFLPIIWGFGADMKNLNTPEGEQAYHFLKKLVQSGAVSRSTANMTMSDVARQFSKGNIAMIFAASGKMEYYFKQNPQLRYGQIRIPGATDRTSVIGGEVLLVPDQKNREEAVDFVRFLSQPEQMKSYLESAGYLAPRRDVLEWQMEKNPERRKDLHGLKYARIRERVEYWPAISIALAETVNQTILQDEPQDAWKKLADRIAQIREEYHEGE</sequence>
<comment type="caution">
    <text evidence="2">The sequence shown here is derived from an EMBL/GenBank/DDBJ whole genome shotgun (WGS) entry which is preliminary data.</text>
</comment>
<evidence type="ECO:0000313" key="3">
    <source>
        <dbReference type="Proteomes" id="UP001198962"/>
    </source>
</evidence>
<dbReference type="PANTHER" id="PTHR43649">
    <property type="entry name" value="ARABINOSE-BINDING PROTEIN-RELATED"/>
    <property type="match status" value="1"/>
</dbReference>
<dbReference type="InterPro" id="IPR006059">
    <property type="entry name" value="SBP"/>
</dbReference>
<feature type="region of interest" description="Disordered" evidence="1">
    <location>
        <begin position="1"/>
        <end position="25"/>
    </location>
</feature>
<dbReference type="Proteomes" id="UP001198962">
    <property type="component" value="Unassembled WGS sequence"/>
</dbReference>
<protein>
    <submittedName>
        <fullName evidence="2">Extracellular solute-binding protein</fullName>
    </submittedName>
</protein>
<dbReference type="SUPFAM" id="SSF53850">
    <property type="entry name" value="Periplasmic binding protein-like II"/>
    <property type="match status" value="1"/>
</dbReference>
<evidence type="ECO:0000256" key="1">
    <source>
        <dbReference type="SAM" id="MobiDB-lite"/>
    </source>
</evidence>
<dbReference type="Pfam" id="PF13416">
    <property type="entry name" value="SBP_bac_8"/>
    <property type="match status" value="1"/>
</dbReference>
<dbReference type="PANTHER" id="PTHR43649:SF12">
    <property type="entry name" value="DIACETYLCHITOBIOSE BINDING PROTEIN DASA"/>
    <property type="match status" value="1"/>
</dbReference>
<dbReference type="RefSeq" id="WP_308451353.1">
    <property type="nucleotide sequence ID" value="NZ_JAJEPU010000020.1"/>
</dbReference>
<organism evidence="2 3">
    <name type="scientific">Brotaphodocola catenula</name>
    <dbReference type="NCBI Taxonomy" id="2885361"/>
    <lineage>
        <taxon>Bacteria</taxon>
        <taxon>Bacillati</taxon>
        <taxon>Bacillota</taxon>
        <taxon>Clostridia</taxon>
        <taxon>Lachnospirales</taxon>
        <taxon>Lachnospiraceae</taxon>
        <taxon>Brotaphodocola</taxon>
    </lineage>
</organism>
<keyword evidence="3" id="KW-1185">Reference proteome</keyword>
<name>A0AAE3AN93_9FIRM</name>
<dbReference type="EMBL" id="JAJEPU010000020">
    <property type="protein sequence ID" value="MCC2164819.1"/>
    <property type="molecule type" value="Genomic_DNA"/>
</dbReference>
<evidence type="ECO:0000313" key="2">
    <source>
        <dbReference type="EMBL" id="MCC2164819.1"/>
    </source>
</evidence>
<proteinExistence type="predicted"/>
<feature type="compositionally biased region" description="Polar residues" evidence="1">
    <location>
        <begin position="7"/>
        <end position="18"/>
    </location>
</feature>